<dbReference type="InterPro" id="IPR003661">
    <property type="entry name" value="HisK_dim/P_dom"/>
</dbReference>
<dbReference type="PROSITE" id="PS50109">
    <property type="entry name" value="HIS_KIN"/>
    <property type="match status" value="1"/>
</dbReference>
<keyword evidence="5" id="KW-0418">Kinase</keyword>
<dbReference type="Proteomes" id="UP001156691">
    <property type="component" value="Unassembled WGS sequence"/>
</dbReference>
<dbReference type="Pfam" id="PF00512">
    <property type="entry name" value="HisKA"/>
    <property type="match status" value="1"/>
</dbReference>
<dbReference type="PANTHER" id="PTHR43711">
    <property type="entry name" value="TWO-COMPONENT HISTIDINE KINASE"/>
    <property type="match status" value="1"/>
</dbReference>
<dbReference type="SUPFAM" id="SSF55874">
    <property type="entry name" value="ATPase domain of HSP90 chaperone/DNA topoisomerase II/histidine kinase"/>
    <property type="match status" value="1"/>
</dbReference>
<organism evidence="9 10">
    <name type="scientific">Devosia nitrariae</name>
    <dbReference type="NCBI Taxonomy" id="2071872"/>
    <lineage>
        <taxon>Bacteria</taxon>
        <taxon>Pseudomonadati</taxon>
        <taxon>Pseudomonadota</taxon>
        <taxon>Alphaproteobacteria</taxon>
        <taxon>Hyphomicrobiales</taxon>
        <taxon>Devosiaceae</taxon>
        <taxon>Devosia</taxon>
    </lineage>
</organism>
<sequence>MSARPWLSRPFLAAALALTVLFVLLLAAVIRLAVNENRLSGEPAEGVIWFSSQGQYEAMRLADAVLLFETGRVPRDEVNLRLDLLDSRVRLFEEGSMIHRVAAMGYDDEIAGLRATLDVQRAQLADLQPDHAEAISALHAAAQSIALTMRDFANAGMLDGRDRQEVVRNSRRQILFEVLGYLIATLAAGVLVAIIVARGHRSMARAEAALDREREVSRLHRAFTSVVSHQFRTPLSIIDASSQRMLRRGAAMSAEEITTRVTKIRNACQRLTRLMESTLNAARLEQGEISFHARVCDLHKLITYVCENQPEEDQNRIERSLDALPKLAMADNTLLEQAVHNLVSNALKYSPASASVVVRGERQGGDAMISVEDRGVGIPADEIAFISERFFRARTAEGIPGTGIGLNFVSQIMGLHGGRIDVRSTEGKGSTFTLIFPYRPVELARLASEGAG</sequence>
<dbReference type="CDD" id="cd00082">
    <property type="entry name" value="HisKA"/>
    <property type="match status" value="1"/>
</dbReference>
<comment type="caution">
    <text evidence="9">The sequence shown here is derived from an EMBL/GenBank/DDBJ whole genome shotgun (WGS) entry which is preliminary data.</text>
</comment>
<dbReference type="InterPro" id="IPR050736">
    <property type="entry name" value="Sensor_HK_Regulatory"/>
</dbReference>
<dbReference type="CDD" id="cd00075">
    <property type="entry name" value="HATPase"/>
    <property type="match status" value="1"/>
</dbReference>
<dbReference type="RefSeq" id="WP_284339335.1">
    <property type="nucleotide sequence ID" value="NZ_BSNS01000007.1"/>
</dbReference>
<dbReference type="PRINTS" id="PR00344">
    <property type="entry name" value="BCTRLSENSOR"/>
</dbReference>
<evidence type="ECO:0000256" key="4">
    <source>
        <dbReference type="ARBA" id="ARBA00022679"/>
    </source>
</evidence>
<comment type="catalytic activity">
    <reaction evidence="1">
        <text>ATP + protein L-histidine = ADP + protein N-phospho-L-histidine.</text>
        <dbReference type="EC" id="2.7.13.3"/>
    </reaction>
</comment>
<keyword evidence="4" id="KW-0808">Transferase</keyword>
<dbReference type="SMART" id="SM00387">
    <property type="entry name" value="HATPase_c"/>
    <property type="match status" value="1"/>
</dbReference>
<feature type="transmembrane region" description="Helical" evidence="7">
    <location>
        <begin position="178"/>
        <end position="197"/>
    </location>
</feature>
<dbReference type="InterPro" id="IPR004358">
    <property type="entry name" value="Sig_transdc_His_kin-like_C"/>
</dbReference>
<keyword evidence="7" id="KW-0472">Membrane</keyword>
<protein>
    <recommendedName>
        <fullName evidence="2">histidine kinase</fullName>
        <ecNumber evidence="2">2.7.13.3</ecNumber>
    </recommendedName>
</protein>
<feature type="domain" description="Histidine kinase" evidence="8">
    <location>
        <begin position="226"/>
        <end position="440"/>
    </location>
</feature>
<name>A0ABQ5W1D1_9HYPH</name>
<evidence type="ECO:0000259" key="8">
    <source>
        <dbReference type="PROSITE" id="PS50109"/>
    </source>
</evidence>
<dbReference type="Pfam" id="PF02518">
    <property type="entry name" value="HATPase_c"/>
    <property type="match status" value="1"/>
</dbReference>
<keyword evidence="10" id="KW-1185">Reference proteome</keyword>
<keyword evidence="7" id="KW-0812">Transmembrane</keyword>
<accession>A0ABQ5W1D1</accession>
<evidence type="ECO:0000313" key="10">
    <source>
        <dbReference type="Proteomes" id="UP001156691"/>
    </source>
</evidence>
<dbReference type="SUPFAM" id="SSF47384">
    <property type="entry name" value="Homodimeric domain of signal transducing histidine kinase"/>
    <property type="match status" value="1"/>
</dbReference>
<evidence type="ECO:0000256" key="5">
    <source>
        <dbReference type="ARBA" id="ARBA00022777"/>
    </source>
</evidence>
<dbReference type="InterPro" id="IPR003594">
    <property type="entry name" value="HATPase_dom"/>
</dbReference>
<evidence type="ECO:0000256" key="1">
    <source>
        <dbReference type="ARBA" id="ARBA00000085"/>
    </source>
</evidence>
<dbReference type="SMART" id="SM00388">
    <property type="entry name" value="HisKA"/>
    <property type="match status" value="1"/>
</dbReference>
<keyword evidence="7" id="KW-1133">Transmembrane helix</keyword>
<keyword evidence="6" id="KW-0902">Two-component regulatory system</keyword>
<dbReference type="InterPro" id="IPR005467">
    <property type="entry name" value="His_kinase_dom"/>
</dbReference>
<dbReference type="InterPro" id="IPR036097">
    <property type="entry name" value="HisK_dim/P_sf"/>
</dbReference>
<evidence type="ECO:0000256" key="6">
    <source>
        <dbReference type="ARBA" id="ARBA00023012"/>
    </source>
</evidence>
<keyword evidence="3" id="KW-0597">Phosphoprotein</keyword>
<reference evidence="10" key="1">
    <citation type="journal article" date="2019" name="Int. J. Syst. Evol. Microbiol.">
        <title>The Global Catalogue of Microorganisms (GCM) 10K type strain sequencing project: providing services to taxonomists for standard genome sequencing and annotation.</title>
        <authorList>
            <consortium name="The Broad Institute Genomics Platform"/>
            <consortium name="The Broad Institute Genome Sequencing Center for Infectious Disease"/>
            <person name="Wu L."/>
            <person name="Ma J."/>
        </authorList>
    </citation>
    <scope>NUCLEOTIDE SEQUENCE [LARGE SCALE GENOMIC DNA]</scope>
    <source>
        <strain evidence="10">NBRC 112416</strain>
    </source>
</reference>
<dbReference type="EMBL" id="BSNS01000007">
    <property type="protein sequence ID" value="GLQ53882.1"/>
    <property type="molecule type" value="Genomic_DNA"/>
</dbReference>
<dbReference type="Gene3D" id="1.10.287.130">
    <property type="match status" value="1"/>
</dbReference>
<evidence type="ECO:0000256" key="7">
    <source>
        <dbReference type="SAM" id="Phobius"/>
    </source>
</evidence>
<evidence type="ECO:0000313" key="9">
    <source>
        <dbReference type="EMBL" id="GLQ53882.1"/>
    </source>
</evidence>
<dbReference type="InterPro" id="IPR036890">
    <property type="entry name" value="HATPase_C_sf"/>
</dbReference>
<proteinExistence type="predicted"/>
<evidence type="ECO:0000256" key="2">
    <source>
        <dbReference type="ARBA" id="ARBA00012438"/>
    </source>
</evidence>
<gene>
    <name evidence="9" type="ORF">GCM10010862_11410</name>
</gene>
<dbReference type="PANTHER" id="PTHR43711:SF1">
    <property type="entry name" value="HISTIDINE KINASE 1"/>
    <property type="match status" value="1"/>
</dbReference>
<evidence type="ECO:0000256" key="3">
    <source>
        <dbReference type="ARBA" id="ARBA00022553"/>
    </source>
</evidence>
<dbReference type="EC" id="2.7.13.3" evidence="2"/>
<dbReference type="Gene3D" id="3.30.565.10">
    <property type="entry name" value="Histidine kinase-like ATPase, C-terminal domain"/>
    <property type="match status" value="1"/>
</dbReference>